<dbReference type="UniPathway" id="UPA00164"/>
<dbReference type="Pfam" id="PF00534">
    <property type="entry name" value="Glycos_transf_1"/>
    <property type="match status" value="1"/>
</dbReference>
<feature type="compositionally biased region" description="Low complexity" evidence="9">
    <location>
        <begin position="1"/>
        <end position="17"/>
    </location>
</feature>
<dbReference type="PANTHER" id="PTHR45825">
    <property type="entry name" value="GRANULE-BOUND STARCH SYNTHASE 1, CHLOROPLASTIC/AMYLOPLASTIC"/>
    <property type="match status" value="1"/>
</dbReference>
<dbReference type="Pfam" id="PF08323">
    <property type="entry name" value="Glyco_transf_5"/>
    <property type="match status" value="1"/>
</dbReference>
<feature type="region of interest" description="Disordered" evidence="9">
    <location>
        <begin position="1"/>
        <end position="21"/>
    </location>
</feature>
<sequence length="508" mass="56325">MSKPTPALSLSSSAPGSSDDRTARTIVHLTAEYSPYARTGGLAEAVMGLANFQVRGGADVVVFVPLYRTVRDHAPDLAPLGRPIVVDLGFRSEEVRFFREVHPPKGPKVVFVDIPSAFARGGLYGEGGRDYTDNARRFALFSRAVLDAIPRLIAGPVLVHAHDWHTSLALMYMRSYEQLRERYATTPTVLSVHNAGYQGHFPSSVLSECGIPPEVYDFRHLEWYGRVNLLKGGLTFADMVVTVSPTHAQELRTAGGGFGLHEVFQWLGTRFTGITNGIDQSVWDPSQDDQITARFTIDDPANKARCKAALQRSFGLPQRRKMPLFGFTGRLVAQKGLDLLLNSHRVWTLDAQFVFLGAGESRFEQALLALAQARPRHVGVQLDFTDRMEHRLMAGVDIFLMPSQYEPCGLTQLRAQRYGALPVGRRVGGIADTIEDDVTGFLFDEFTPTSFDQGISRALARFSDPAAWAARMRAAMKRDFGWERAAERYASVYQRATERAQQRGASQS</sequence>
<dbReference type="AlphaFoldDB" id="A0A3D4V635"/>
<evidence type="ECO:0000313" key="13">
    <source>
        <dbReference type="Proteomes" id="UP000264071"/>
    </source>
</evidence>
<comment type="catalytic activity">
    <reaction evidence="1 8">
        <text>[(1-&gt;4)-alpha-D-glucosyl](n) + ADP-alpha-D-glucose = [(1-&gt;4)-alpha-D-glucosyl](n+1) + ADP + H(+)</text>
        <dbReference type="Rhea" id="RHEA:18189"/>
        <dbReference type="Rhea" id="RHEA-COMP:9584"/>
        <dbReference type="Rhea" id="RHEA-COMP:9587"/>
        <dbReference type="ChEBI" id="CHEBI:15378"/>
        <dbReference type="ChEBI" id="CHEBI:15444"/>
        <dbReference type="ChEBI" id="CHEBI:57498"/>
        <dbReference type="ChEBI" id="CHEBI:456216"/>
        <dbReference type="EC" id="2.4.1.21"/>
    </reaction>
</comment>
<keyword evidence="6 8" id="KW-0808">Transferase</keyword>
<organism evidence="12 13">
    <name type="scientific">Gemmatimonas aurantiaca</name>
    <dbReference type="NCBI Taxonomy" id="173480"/>
    <lineage>
        <taxon>Bacteria</taxon>
        <taxon>Pseudomonadati</taxon>
        <taxon>Gemmatimonadota</taxon>
        <taxon>Gemmatimonadia</taxon>
        <taxon>Gemmatimonadales</taxon>
        <taxon>Gemmatimonadaceae</taxon>
        <taxon>Gemmatimonas</taxon>
    </lineage>
</organism>
<name>A0A3D4V635_9BACT</name>
<dbReference type="InterPro" id="IPR001296">
    <property type="entry name" value="Glyco_trans_1"/>
</dbReference>
<evidence type="ECO:0000256" key="3">
    <source>
        <dbReference type="ARBA" id="ARBA00004964"/>
    </source>
</evidence>
<dbReference type="SUPFAM" id="SSF53756">
    <property type="entry name" value="UDP-Glycosyltransferase/glycogen phosphorylase"/>
    <property type="match status" value="1"/>
</dbReference>
<dbReference type="HAMAP" id="MF_00484">
    <property type="entry name" value="Glycogen_synth"/>
    <property type="match status" value="1"/>
</dbReference>
<protein>
    <recommendedName>
        <fullName evidence="8">Glycogen synthase</fullName>
        <ecNumber evidence="8">2.4.1.21</ecNumber>
    </recommendedName>
    <alternativeName>
        <fullName evidence="8">Starch [bacterial glycogen] synthase</fullName>
    </alternativeName>
</protein>
<evidence type="ECO:0000313" key="12">
    <source>
        <dbReference type="EMBL" id="HCT56264.1"/>
    </source>
</evidence>
<dbReference type="Gene3D" id="3.40.50.2000">
    <property type="entry name" value="Glycogen Phosphorylase B"/>
    <property type="match status" value="2"/>
</dbReference>
<accession>A0A3D4V635</accession>
<comment type="pathway">
    <text evidence="3 8">Glycan biosynthesis; glycogen biosynthesis.</text>
</comment>
<dbReference type="GO" id="GO:0004373">
    <property type="term" value="F:alpha-1,4-glucan glucosyltransferase (UDP-glucose donor) activity"/>
    <property type="evidence" value="ECO:0007669"/>
    <property type="project" value="InterPro"/>
</dbReference>
<evidence type="ECO:0000256" key="6">
    <source>
        <dbReference type="ARBA" id="ARBA00022679"/>
    </source>
</evidence>
<dbReference type="Proteomes" id="UP000264071">
    <property type="component" value="Unassembled WGS sequence"/>
</dbReference>
<dbReference type="InterPro" id="IPR013534">
    <property type="entry name" value="Starch_synth_cat_dom"/>
</dbReference>
<evidence type="ECO:0000256" key="1">
    <source>
        <dbReference type="ARBA" id="ARBA00001478"/>
    </source>
</evidence>
<evidence type="ECO:0000256" key="8">
    <source>
        <dbReference type="HAMAP-Rule" id="MF_00484"/>
    </source>
</evidence>
<evidence type="ECO:0000259" key="11">
    <source>
        <dbReference type="Pfam" id="PF08323"/>
    </source>
</evidence>
<reference evidence="12 13" key="1">
    <citation type="journal article" date="2018" name="Nat. Biotechnol.">
        <title>A standardized bacterial taxonomy based on genome phylogeny substantially revises the tree of life.</title>
        <authorList>
            <person name="Parks D.H."/>
            <person name="Chuvochina M."/>
            <person name="Waite D.W."/>
            <person name="Rinke C."/>
            <person name="Skarshewski A."/>
            <person name="Chaumeil P.A."/>
            <person name="Hugenholtz P."/>
        </authorList>
    </citation>
    <scope>NUCLEOTIDE SEQUENCE [LARGE SCALE GENOMIC DNA]</scope>
    <source>
        <strain evidence="12">UBA8844</strain>
    </source>
</reference>
<evidence type="ECO:0000256" key="9">
    <source>
        <dbReference type="SAM" id="MobiDB-lite"/>
    </source>
</evidence>
<keyword evidence="7 8" id="KW-0320">Glycogen biosynthesis</keyword>
<dbReference type="EC" id="2.4.1.21" evidence="8"/>
<evidence type="ECO:0000256" key="7">
    <source>
        <dbReference type="ARBA" id="ARBA00023056"/>
    </source>
</evidence>
<evidence type="ECO:0000256" key="5">
    <source>
        <dbReference type="ARBA" id="ARBA00022676"/>
    </source>
</evidence>
<dbReference type="InterPro" id="IPR011835">
    <property type="entry name" value="GS/SS"/>
</dbReference>
<feature type="domain" description="Starch synthase catalytic" evidence="11">
    <location>
        <begin position="26"/>
        <end position="265"/>
    </location>
</feature>
<evidence type="ECO:0000256" key="2">
    <source>
        <dbReference type="ARBA" id="ARBA00002764"/>
    </source>
</evidence>
<comment type="caution">
    <text evidence="12">The sequence shown here is derived from an EMBL/GenBank/DDBJ whole genome shotgun (WGS) entry which is preliminary data.</text>
</comment>
<feature type="binding site" evidence="8">
    <location>
        <position position="38"/>
    </location>
    <ligand>
        <name>ADP-alpha-D-glucose</name>
        <dbReference type="ChEBI" id="CHEBI:57498"/>
    </ligand>
</feature>
<dbReference type="GO" id="GO:0005978">
    <property type="term" value="P:glycogen biosynthetic process"/>
    <property type="evidence" value="ECO:0007669"/>
    <property type="project" value="UniProtKB-UniRule"/>
</dbReference>
<gene>
    <name evidence="8" type="primary">glgA</name>
    <name evidence="12" type="ORF">DGD08_03520</name>
</gene>
<comment type="similarity">
    <text evidence="4 8">Belongs to the glycosyltransferase 1 family. Bacterial/plant glycogen synthase subfamily.</text>
</comment>
<dbReference type="PANTHER" id="PTHR45825:SF11">
    <property type="entry name" value="ALPHA AMYLASE DOMAIN-CONTAINING PROTEIN"/>
    <property type="match status" value="1"/>
</dbReference>
<feature type="domain" description="Glycosyl transferase family 1" evidence="10">
    <location>
        <begin position="319"/>
        <end position="461"/>
    </location>
</feature>
<evidence type="ECO:0000259" key="10">
    <source>
        <dbReference type="Pfam" id="PF00534"/>
    </source>
</evidence>
<comment type="function">
    <text evidence="2 8">Synthesizes alpha-1,4-glucan chains using ADP-glucose.</text>
</comment>
<proteinExistence type="inferred from homology"/>
<evidence type="ECO:0000256" key="4">
    <source>
        <dbReference type="ARBA" id="ARBA00010281"/>
    </source>
</evidence>
<dbReference type="GO" id="GO:0009011">
    <property type="term" value="F:alpha-1,4-glucan glucosyltransferase (ADP-glucose donor) activity"/>
    <property type="evidence" value="ECO:0007669"/>
    <property type="project" value="UniProtKB-UniRule"/>
</dbReference>
<dbReference type="EMBL" id="DPIY01000004">
    <property type="protein sequence ID" value="HCT56264.1"/>
    <property type="molecule type" value="Genomic_DNA"/>
</dbReference>
<dbReference type="CDD" id="cd03791">
    <property type="entry name" value="GT5_Glycogen_synthase_DULL1-like"/>
    <property type="match status" value="1"/>
</dbReference>
<dbReference type="NCBIfam" id="TIGR02095">
    <property type="entry name" value="glgA"/>
    <property type="match status" value="1"/>
</dbReference>
<keyword evidence="5 8" id="KW-0328">Glycosyltransferase</keyword>